<proteinExistence type="predicted"/>
<dbReference type="Pfam" id="PF17921">
    <property type="entry name" value="Integrase_H2C2"/>
    <property type="match status" value="1"/>
</dbReference>
<name>W2TA01_NECAM</name>
<dbReference type="Gene3D" id="1.10.340.70">
    <property type="match status" value="1"/>
</dbReference>
<keyword evidence="3" id="KW-1185">Reference proteome</keyword>
<feature type="domain" description="Integrase zinc-binding" evidence="1">
    <location>
        <begin position="42"/>
        <end position="92"/>
    </location>
</feature>
<reference evidence="3" key="1">
    <citation type="journal article" date="2014" name="Nat. Genet.">
        <title>Genome of the human hookworm Necator americanus.</title>
        <authorList>
            <person name="Tang Y.T."/>
            <person name="Gao X."/>
            <person name="Rosa B.A."/>
            <person name="Abubucker S."/>
            <person name="Hallsworth-Pepin K."/>
            <person name="Martin J."/>
            <person name="Tyagi R."/>
            <person name="Heizer E."/>
            <person name="Zhang X."/>
            <person name="Bhonagiri-Palsikar V."/>
            <person name="Minx P."/>
            <person name="Warren W.C."/>
            <person name="Wang Q."/>
            <person name="Zhan B."/>
            <person name="Hotez P.J."/>
            <person name="Sternberg P.W."/>
            <person name="Dougall A."/>
            <person name="Gaze S.T."/>
            <person name="Mulvenna J."/>
            <person name="Sotillo J."/>
            <person name="Ranganathan S."/>
            <person name="Rabelo E.M."/>
            <person name="Wilson R.K."/>
            <person name="Felgner P.L."/>
            <person name="Bethony J."/>
            <person name="Hawdon J.M."/>
            <person name="Gasser R.B."/>
            <person name="Loukas A."/>
            <person name="Mitreva M."/>
        </authorList>
    </citation>
    <scope>NUCLEOTIDE SEQUENCE [LARGE SCALE GENOMIC DNA]</scope>
</reference>
<dbReference type="PANTHER" id="PTHR47331">
    <property type="entry name" value="PHD-TYPE DOMAIN-CONTAINING PROTEIN"/>
    <property type="match status" value="1"/>
</dbReference>
<dbReference type="AlphaFoldDB" id="W2TA01"/>
<protein>
    <recommendedName>
        <fullName evidence="1">Integrase zinc-binding domain-containing protein</fullName>
    </recommendedName>
</protein>
<evidence type="ECO:0000313" key="2">
    <source>
        <dbReference type="EMBL" id="ETN78036.1"/>
    </source>
</evidence>
<sequence length="129" mass="14833">MENTLRLFKDSEGIWRSKGRVGNSGLDNDAKNPAFITPKTALPDLIIKEAHGTFHRGVEHTIATVRLQYWIPKLKQQVRHIVKNCVKCRRFNGLPYAYPATDDLPDRRVIRSHPFQHIGLDFFDLPATK</sequence>
<dbReference type="OrthoDB" id="5850742at2759"/>
<evidence type="ECO:0000259" key="1">
    <source>
        <dbReference type="Pfam" id="PF17921"/>
    </source>
</evidence>
<dbReference type="EMBL" id="KI660117">
    <property type="protein sequence ID" value="ETN78036.1"/>
    <property type="molecule type" value="Genomic_DNA"/>
</dbReference>
<dbReference type="KEGG" id="nai:NECAME_02995"/>
<evidence type="ECO:0000313" key="3">
    <source>
        <dbReference type="Proteomes" id="UP000053676"/>
    </source>
</evidence>
<gene>
    <name evidence="2" type="ORF">NECAME_02995</name>
</gene>
<accession>W2TA01</accession>
<dbReference type="OMA" id="MRIAHES"/>
<dbReference type="Proteomes" id="UP000053676">
    <property type="component" value="Unassembled WGS sequence"/>
</dbReference>
<dbReference type="InterPro" id="IPR041588">
    <property type="entry name" value="Integrase_H2C2"/>
</dbReference>
<organism evidence="2 3">
    <name type="scientific">Necator americanus</name>
    <name type="common">Human hookworm</name>
    <dbReference type="NCBI Taxonomy" id="51031"/>
    <lineage>
        <taxon>Eukaryota</taxon>
        <taxon>Metazoa</taxon>
        <taxon>Ecdysozoa</taxon>
        <taxon>Nematoda</taxon>
        <taxon>Chromadorea</taxon>
        <taxon>Rhabditida</taxon>
        <taxon>Rhabditina</taxon>
        <taxon>Rhabditomorpha</taxon>
        <taxon>Strongyloidea</taxon>
        <taxon>Ancylostomatidae</taxon>
        <taxon>Bunostominae</taxon>
        <taxon>Necator</taxon>
    </lineage>
</organism>